<reference evidence="1 2" key="1">
    <citation type="submission" date="2024-02" db="EMBL/GenBank/DDBJ databases">
        <authorList>
            <consortium name="ELIXIR-Norway"/>
            <consortium name="Elixir Norway"/>
        </authorList>
    </citation>
    <scope>NUCLEOTIDE SEQUENCE [LARGE SCALE GENOMIC DNA]</scope>
</reference>
<evidence type="ECO:0000313" key="1">
    <source>
        <dbReference type="EMBL" id="CAK9255200.1"/>
    </source>
</evidence>
<gene>
    <name evidence="1" type="ORF">CSSPJE1EN1_LOCUS678</name>
</gene>
<protein>
    <submittedName>
        <fullName evidence="1">Uncharacterized protein</fullName>
    </submittedName>
</protein>
<proteinExistence type="predicted"/>
<keyword evidence="2" id="KW-1185">Reference proteome</keyword>
<accession>A0ABP0VL89</accession>
<organism evidence="1 2">
    <name type="scientific">Sphagnum jensenii</name>
    <dbReference type="NCBI Taxonomy" id="128206"/>
    <lineage>
        <taxon>Eukaryota</taxon>
        <taxon>Viridiplantae</taxon>
        <taxon>Streptophyta</taxon>
        <taxon>Embryophyta</taxon>
        <taxon>Bryophyta</taxon>
        <taxon>Sphagnophytina</taxon>
        <taxon>Sphagnopsida</taxon>
        <taxon>Sphagnales</taxon>
        <taxon>Sphagnaceae</taxon>
        <taxon>Sphagnum</taxon>
    </lineage>
</organism>
<sequence>MMQIVFRNTKLSFTKHWGVDKSASIIRHFCAVGHSVPDSVRKVIGLGIPTSSQEKNKGHYLNLDDFQEVYEDSMLIHHGEMMALILHGFVPSSEAPEHVRMLGDLFQYGGTMLRTCSPESRMALFGHRFCCGDLTMDMSTNLRPQLASWLKELDSLFPKELPFGTFRVGRSYFTTMAVTENYHSTPHTDRDLANSVICCTFCQIVVDQTL</sequence>
<evidence type="ECO:0000313" key="2">
    <source>
        <dbReference type="Proteomes" id="UP001497444"/>
    </source>
</evidence>
<name>A0ABP0VL89_9BRYO</name>
<dbReference type="Proteomes" id="UP001497444">
    <property type="component" value="Chromosome 1"/>
</dbReference>
<dbReference type="EMBL" id="OZ020096">
    <property type="protein sequence ID" value="CAK9255200.1"/>
    <property type="molecule type" value="Genomic_DNA"/>
</dbReference>